<evidence type="ECO:0000313" key="1">
    <source>
        <dbReference type="EMBL" id="KAF7814334.1"/>
    </source>
</evidence>
<proteinExistence type="predicted"/>
<gene>
    <name evidence="1" type="ORF">G2W53_028303</name>
</gene>
<keyword evidence="2" id="KW-1185">Reference proteome</keyword>
<sequence length="303" mass="31314">MNFGPGPGPKSPRTLRPIALGPLIDPLPHILQHEIGTLVGLTFLEDDGHVTPSEVPWAVRNGAVTLEKLSCMYWHTLANSLMVPTLGGPVYLRGLEAMIFNFSGSLMAFPTILLSGIVAHRSGEDQARPRVRFRLEVHEHGGCAAHGLAEQEGRKLPIGLAPADVKEERERGGGDLLHIAEVASEAVGAAVAEEIGGEDGVAPSGEVDADLLEEPAGVGAVSVGHEDGGLEGSGRVQGEEGLGEDLAIGSIEVGFGVSDALGGVVFVFRHKAPEIGRGFGSLGFGCHVGNGSGREGDSGGQGR</sequence>
<dbReference type="AlphaFoldDB" id="A0A834TC69"/>
<organism evidence="1 2">
    <name type="scientific">Senna tora</name>
    <dbReference type="NCBI Taxonomy" id="362788"/>
    <lineage>
        <taxon>Eukaryota</taxon>
        <taxon>Viridiplantae</taxon>
        <taxon>Streptophyta</taxon>
        <taxon>Embryophyta</taxon>
        <taxon>Tracheophyta</taxon>
        <taxon>Spermatophyta</taxon>
        <taxon>Magnoliopsida</taxon>
        <taxon>eudicotyledons</taxon>
        <taxon>Gunneridae</taxon>
        <taxon>Pentapetalae</taxon>
        <taxon>rosids</taxon>
        <taxon>fabids</taxon>
        <taxon>Fabales</taxon>
        <taxon>Fabaceae</taxon>
        <taxon>Caesalpinioideae</taxon>
        <taxon>Cassia clade</taxon>
        <taxon>Senna</taxon>
    </lineage>
</organism>
<reference evidence="1" key="1">
    <citation type="submission" date="2020-09" db="EMBL/GenBank/DDBJ databases">
        <title>Genome-Enabled Discovery of Anthraquinone Biosynthesis in Senna tora.</title>
        <authorList>
            <person name="Kang S.-H."/>
            <person name="Pandey R.P."/>
            <person name="Lee C.-M."/>
            <person name="Sim J.-S."/>
            <person name="Jeong J.-T."/>
            <person name="Choi B.-S."/>
            <person name="Jung M."/>
            <person name="Ginzburg D."/>
            <person name="Zhao K."/>
            <person name="Won S.Y."/>
            <person name="Oh T.-J."/>
            <person name="Yu Y."/>
            <person name="Kim N.-H."/>
            <person name="Lee O.R."/>
            <person name="Lee T.-H."/>
            <person name="Bashyal P."/>
            <person name="Kim T.-S."/>
            <person name="Lee W.-H."/>
            <person name="Kawkins C."/>
            <person name="Kim C.-K."/>
            <person name="Kim J.S."/>
            <person name="Ahn B.O."/>
            <person name="Rhee S.Y."/>
            <person name="Sohng J.K."/>
        </authorList>
    </citation>
    <scope>NUCLEOTIDE SEQUENCE</scope>
    <source>
        <tissue evidence="1">Leaf</tissue>
    </source>
</reference>
<comment type="caution">
    <text evidence="1">The sequence shown here is derived from an EMBL/GenBank/DDBJ whole genome shotgun (WGS) entry which is preliminary data.</text>
</comment>
<dbReference type="Proteomes" id="UP000634136">
    <property type="component" value="Unassembled WGS sequence"/>
</dbReference>
<accession>A0A834TC69</accession>
<name>A0A834TC69_9FABA</name>
<evidence type="ECO:0000313" key="2">
    <source>
        <dbReference type="Proteomes" id="UP000634136"/>
    </source>
</evidence>
<dbReference type="OrthoDB" id="10379152at2759"/>
<dbReference type="EMBL" id="JAAIUW010000009">
    <property type="protein sequence ID" value="KAF7814334.1"/>
    <property type="molecule type" value="Genomic_DNA"/>
</dbReference>
<protein>
    <submittedName>
        <fullName evidence="1">Uncharacterized protein</fullName>
    </submittedName>
</protein>